<reference evidence="2" key="1">
    <citation type="journal article" date="2019" name="Int. J. Syst. Evol. Microbiol.">
        <title>The Global Catalogue of Microorganisms (GCM) 10K type strain sequencing project: providing services to taxonomists for standard genome sequencing and annotation.</title>
        <authorList>
            <consortium name="The Broad Institute Genomics Platform"/>
            <consortium name="The Broad Institute Genome Sequencing Center for Infectious Disease"/>
            <person name="Wu L."/>
            <person name="Ma J."/>
        </authorList>
    </citation>
    <scope>NUCLEOTIDE SEQUENCE [LARGE SCALE GENOMIC DNA]</scope>
    <source>
        <strain evidence="2">CGMCC-1.15741</strain>
    </source>
</reference>
<evidence type="ECO:0000313" key="2">
    <source>
        <dbReference type="Proteomes" id="UP001596303"/>
    </source>
</evidence>
<keyword evidence="1" id="KW-0560">Oxidoreductase</keyword>
<dbReference type="GO" id="GO:0016491">
    <property type="term" value="F:oxidoreductase activity"/>
    <property type="evidence" value="ECO:0007669"/>
    <property type="project" value="UniProtKB-KW"/>
</dbReference>
<comment type="caution">
    <text evidence="1">The sequence shown here is derived from an EMBL/GenBank/DDBJ whole genome shotgun (WGS) entry which is preliminary data.</text>
</comment>
<gene>
    <name evidence="1" type="ORF">ACFQDM_12475</name>
</gene>
<organism evidence="1 2">
    <name type="scientific">Ponticaulis profundi</name>
    <dbReference type="NCBI Taxonomy" id="2665222"/>
    <lineage>
        <taxon>Bacteria</taxon>
        <taxon>Pseudomonadati</taxon>
        <taxon>Pseudomonadota</taxon>
        <taxon>Alphaproteobacteria</taxon>
        <taxon>Hyphomonadales</taxon>
        <taxon>Hyphomonadaceae</taxon>
        <taxon>Ponticaulis</taxon>
    </lineage>
</organism>
<proteinExistence type="predicted"/>
<protein>
    <submittedName>
        <fullName evidence="1">NAD(P)/FAD-dependent oxidoreductase</fullName>
        <ecNumber evidence="1">1.-.-.-</ecNumber>
    </submittedName>
</protein>
<dbReference type="EC" id="1.-.-.-" evidence="1"/>
<dbReference type="EMBL" id="JBHSSW010000017">
    <property type="protein sequence ID" value="MFC6198900.1"/>
    <property type="molecule type" value="Genomic_DNA"/>
</dbReference>
<dbReference type="Gene3D" id="3.50.50.60">
    <property type="entry name" value="FAD/NAD(P)-binding domain"/>
    <property type="match status" value="1"/>
</dbReference>
<keyword evidence="2" id="KW-1185">Reference proteome</keyword>
<dbReference type="InterPro" id="IPR036188">
    <property type="entry name" value="FAD/NAD-bd_sf"/>
</dbReference>
<evidence type="ECO:0000313" key="1">
    <source>
        <dbReference type="EMBL" id="MFC6198900.1"/>
    </source>
</evidence>
<dbReference type="Proteomes" id="UP001596303">
    <property type="component" value="Unassembled WGS sequence"/>
</dbReference>
<dbReference type="Pfam" id="PF13450">
    <property type="entry name" value="NAD_binding_8"/>
    <property type="match status" value="1"/>
</dbReference>
<dbReference type="RefSeq" id="WP_377379516.1">
    <property type="nucleotide sequence ID" value="NZ_JBHSSW010000017.1"/>
</dbReference>
<dbReference type="SUPFAM" id="SSF51905">
    <property type="entry name" value="FAD/NAD(P)-binding domain"/>
    <property type="match status" value="1"/>
</dbReference>
<name>A0ABW1SBH8_9PROT</name>
<accession>A0ABW1SBH8</accession>
<sequence>MPVALVIGAGIAGLATAWQFVEAGWQVRVFDRAIEANLAARPAFEHAHLIAADHIHALVGQFPCGGQTGVVCARAVYQRLLAQCRAASIAFHDSTRLQHIDWDARSICVQRDVSVQDYGFDLLIDASGSRRATLRHLPHSAEPDLESLESPAFYMSLNVRADDFTGQSVIADTPDARYFLYEQGGGIRLTIAQTCSGGDQADAAALVKRAASALGQPVACDLLAGPIARFAFRDVTRLSLGTQSELPWLSIGDAHMQTSPMNGDGVRQIFDQLGALASALEGGVIFGRFHDAIAQATQPLWEGNLLKAALQQFEIAS</sequence>